<dbReference type="Pfam" id="PF00143">
    <property type="entry name" value="Interferon"/>
    <property type="match status" value="1"/>
</dbReference>
<dbReference type="PANTHER" id="PTHR11691">
    <property type="entry name" value="TYPE I INTERFERON"/>
    <property type="match status" value="1"/>
</dbReference>
<evidence type="ECO:0000256" key="3">
    <source>
        <dbReference type="ARBA" id="ARBA00022525"/>
    </source>
</evidence>
<feature type="chain" id="PRO_5040866608" evidence="7">
    <location>
        <begin position="23"/>
        <end position="189"/>
    </location>
</feature>
<proteinExistence type="inferred from homology"/>
<dbReference type="SUPFAM" id="SSF47266">
    <property type="entry name" value="4-helical cytokines"/>
    <property type="match status" value="1"/>
</dbReference>
<comment type="similarity">
    <text evidence="6">Belongs to the alpha/beta interferon family.</text>
</comment>
<sequence length="189" mass="21775">MAQICVLVAGVMLCSLPACSLARNLPEIQSLENKEIVRLLRQMKRTPLHSCLKDSRDFKLPWKRANITKNQTAPGPCCYHQMLQQISQVFSTEHSHAAWDNTSLHKLLSSLDHSQDQLEQTEEGLSLHQLEQAEEGNLDCPFWGTAVREYFQAIHLYLKEKEYSPCAWEVVRVETTKRLSLMKPLKWKS</sequence>
<reference evidence="8" key="1">
    <citation type="submission" date="2025-08" db="UniProtKB">
        <authorList>
            <consortium name="RefSeq"/>
        </authorList>
    </citation>
    <scope>IDENTIFICATION</scope>
    <source>
        <tissue evidence="8">Blood</tissue>
    </source>
</reference>
<evidence type="ECO:0000313" key="8">
    <source>
        <dbReference type="RefSeq" id="XP_010944352.2"/>
    </source>
</evidence>
<keyword evidence="3" id="KW-0964">Secreted</keyword>
<evidence type="ECO:0000256" key="7">
    <source>
        <dbReference type="SAM" id="SignalP"/>
    </source>
</evidence>
<evidence type="ECO:0000256" key="5">
    <source>
        <dbReference type="ARBA" id="ARBA00023157"/>
    </source>
</evidence>
<dbReference type="AlphaFoldDB" id="A0A9W3GLP7"/>
<keyword evidence="2 6" id="KW-0202">Cytokine</keyword>
<dbReference type="GO" id="GO:0005126">
    <property type="term" value="F:cytokine receptor binding"/>
    <property type="evidence" value="ECO:0007669"/>
    <property type="project" value="InterPro"/>
</dbReference>
<dbReference type="KEGG" id="cbai:105061913"/>
<organism evidence="8">
    <name type="scientific">Camelus bactrianus</name>
    <name type="common">Bactrian camel</name>
    <dbReference type="NCBI Taxonomy" id="9837"/>
    <lineage>
        <taxon>Eukaryota</taxon>
        <taxon>Metazoa</taxon>
        <taxon>Chordata</taxon>
        <taxon>Craniata</taxon>
        <taxon>Vertebrata</taxon>
        <taxon>Euteleostomi</taxon>
        <taxon>Mammalia</taxon>
        <taxon>Eutheria</taxon>
        <taxon>Laurasiatheria</taxon>
        <taxon>Artiodactyla</taxon>
        <taxon>Tylopoda</taxon>
        <taxon>Camelidae</taxon>
        <taxon>Camelus</taxon>
    </lineage>
</organism>
<dbReference type="PANTHER" id="PTHR11691:SF61">
    <property type="entry name" value="INTERFERON-DELTA-4"/>
    <property type="match status" value="1"/>
</dbReference>
<keyword evidence="7" id="KW-0732">Signal</keyword>
<dbReference type="GO" id="GO:0005615">
    <property type="term" value="C:extracellular space"/>
    <property type="evidence" value="ECO:0007669"/>
    <property type="project" value="UniProtKB-KW"/>
</dbReference>
<dbReference type="SMART" id="SM00076">
    <property type="entry name" value="IFabd"/>
    <property type="match status" value="1"/>
</dbReference>
<comment type="subcellular location">
    <subcellularLocation>
        <location evidence="1">Secreted</location>
    </subcellularLocation>
</comment>
<protein>
    <submittedName>
        <fullName evidence="8">LOW QUALITY PROTEIN: interferon alpha-2-like</fullName>
    </submittedName>
</protein>
<dbReference type="PRINTS" id="PR00266">
    <property type="entry name" value="INTERFERONAB"/>
</dbReference>
<dbReference type="FunFam" id="1.20.1250.10:FF:000001">
    <property type="entry name" value="Interferon alpha"/>
    <property type="match status" value="1"/>
</dbReference>
<keyword evidence="4 6" id="KW-0051">Antiviral defense</keyword>
<evidence type="ECO:0000256" key="1">
    <source>
        <dbReference type="ARBA" id="ARBA00004613"/>
    </source>
</evidence>
<dbReference type="InterPro" id="IPR000471">
    <property type="entry name" value="Interferon_alpha/beta/delta"/>
</dbReference>
<dbReference type="GO" id="GO:0051607">
    <property type="term" value="P:defense response to virus"/>
    <property type="evidence" value="ECO:0007669"/>
    <property type="project" value="UniProtKB-KW"/>
</dbReference>
<dbReference type="Gene3D" id="1.20.1250.10">
    <property type="match status" value="1"/>
</dbReference>
<evidence type="ECO:0000256" key="4">
    <source>
        <dbReference type="ARBA" id="ARBA00023118"/>
    </source>
</evidence>
<keyword evidence="5" id="KW-1015">Disulfide bond</keyword>
<dbReference type="GO" id="GO:0005125">
    <property type="term" value="F:cytokine activity"/>
    <property type="evidence" value="ECO:0007669"/>
    <property type="project" value="UniProtKB-KW"/>
</dbReference>
<dbReference type="InterPro" id="IPR009079">
    <property type="entry name" value="4_helix_cytokine-like_core"/>
</dbReference>
<dbReference type="RefSeq" id="XP_010944352.2">
    <property type="nucleotide sequence ID" value="XM_010946050.2"/>
</dbReference>
<feature type="signal peptide" evidence="7">
    <location>
        <begin position="1"/>
        <end position="22"/>
    </location>
</feature>
<gene>
    <name evidence="8" type="primary">LOC105061913</name>
</gene>
<evidence type="ECO:0000256" key="2">
    <source>
        <dbReference type="ARBA" id="ARBA00022514"/>
    </source>
</evidence>
<evidence type="ECO:0000256" key="6">
    <source>
        <dbReference type="RuleBase" id="RU000436"/>
    </source>
</evidence>
<accession>A0A9W3GLP7</accession>
<name>A0A9W3GLP7_CAMBA</name>